<protein>
    <submittedName>
        <fullName evidence="2">Uncharacterized protein</fullName>
    </submittedName>
</protein>
<feature type="region of interest" description="Disordered" evidence="1">
    <location>
        <begin position="1"/>
        <end position="24"/>
    </location>
</feature>
<name>A0AAN7UYS4_9PEZI</name>
<evidence type="ECO:0000313" key="3">
    <source>
        <dbReference type="Proteomes" id="UP001305414"/>
    </source>
</evidence>
<keyword evidence="3" id="KW-1185">Reference proteome</keyword>
<feature type="compositionally biased region" description="Polar residues" evidence="1">
    <location>
        <begin position="1"/>
        <end position="11"/>
    </location>
</feature>
<proteinExistence type="predicted"/>
<organism evidence="2 3">
    <name type="scientific">Xylaria bambusicola</name>
    <dbReference type="NCBI Taxonomy" id="326684"/>
    <lineage>
        <taxon>Eukaryota</taxon>
        <taxon>Fungi</taxon>
        <taxon>Dikarya</taxon>
        <taxon>Ascomycota</taxon>
        <taxon>Pezizomycotina</taxon>
        <taxon>Sordariomycetes</taxon>
        <taxon>Xylariomycetidae</taxon>
        <taxon>Xylariales</taxon>
        <taxon>Xylariaceae</taxon>
        <taxon>Xylaria</taxon>
    </lineage>
</organism>
<reference evidence="2 3" key="1">
    <citation type="submission" date="2023-10" db="EMBL/GenBank/DDBJ databases">
        <title>Draft genome sequence of Xylaria bambusicola isolate GMP-LS, the root and basal stem rot pathogen of sugarcane in Indonesia.</title>
        <authorList>
            <person name="Selvaraj P."/>
            <person name="Muralishankar V."/>
            <person name="Muruganantham S."/>
            <person name="Sp S."/>
            <person name="Haryani S."/>
            <person name="Lau K.J.X."/>
            <person name="Naqvi N.I."/>
        </authorList>
    </citation>
    <scope>NUCLEOTIDE SEQUENCE [LARGE SCALE GENOMIC DNA]</scope>
    <source>
        <strain evidence="2">GMP-LS</strain>
    </source>
</reference>
<evidence type="ECO:0000313" key="2">
    <source>
        <dbReference type="EMBL" id="KAK5635201.1"/>
    </source>
</evidence>
<evidence type="ECO:0000256" key="1">
    <source>
        <dbReference type="SAM" id="MobiDB-lite"/>
    </source>
</evidence>
<dbReference type="EMBL" id="JAWHQM010000050">
    <property type="protein sequence ID" value="KAK5635201.1"/>
    <property type="molecule type" value="Genomic_DNA"/>
</dbReference>
<gene>
    <name evidence="2" type="ORF">RRF57_010913</name>
</gene>
<sequence length="63" mass="6859">MGGMKSQSRIQKTGGGILKSSPNRPVVTLRLGNALQRSKYHWTQTSKAWKSSSAIINNPYPGS</sequence>
<dbReference type="Proteomes" id="UP001305414">
    <property type="component" value="Unassembled WGS sequence"/>
</dbReference>
<dbReference type="AlphaFoldDB" id="A0AAN7UYS4"/>
<accession>A0AAN7UYS4</accession>
<comment type="caution">
    <text evidence="2">The sequence shown here is derived from an EMBL/GenBank/DDBJ whole genome shotgun (WGS) entry which is preliminary data.</text>
</comment>